<sequence>MTTVLPEFNRLLIEAHGSLEELDYFDLDSKDPASKAQFEEIDQRYRKDAEALVEFVTSNRDALIAAIWELGVPD</sequence>
<name>A0ABX7BHY0_9PROT</name>
<geneLocation type="plasmid" evidence="1 2">
    <name>pTT6-4</name>
</geneLocation>
<gene>
    <name evidence="1" type="ORF">IGS68_34710</name>
</gene>
<dbReference type="Proteomes" id="UP000595197">
    <property type="component" value="Plasmid pTT6-4"/>
</dbReference>
<keyword evidence="2" id="KW-1185">Reference proteome</keyword>
<reference evidence="1" key="1">
    <citation type="submission" date="2021-02" db="EMBL/GenBank/DDBJ databases">
        <title>Skermanella TT6 skin isolate.</title>
        <authorList>
            <person name="Lee K."/>
            <person name="Ganzorig M."/>
        </authorList>
    </citation>
    <scope>NUCLEOTIDE SEQUENCE</scope>
    <source>
        <strain evidence="1">TT6</strain>
    </source>
</reference>
<keyword evidence="1" id="KW-0614">Plasmid</keyword>
<dbReference type="RefSeq" id="WP_201083870.1">
    <property type="nucleotide sequence ID" value="NZ_CP067424.1"/>
</dbReference>
<dbReference type="EMBL" id="CP067424">
    <property type="protein sequence ID" value="QQP93998.1"/>
    <property type="molecule type" value="Genomic_DNA"/>
</dbReference>
<accession>A0ABX7BHY0</accession>
<proteinExistence type="predicted"/>
<evidence type="ECO:0000313" key="1">
    <source>
        <dbReference type="EMBL" id="QQP93998.1"/>
    </source>
</evidence>
<evidence type="ECO:0000313" key="2">
    <source>
        <dbReference type="Proteomes" id="UP000595197"/>
    </source>
</evidence>
<organism evidence="1 2">
    <name type="scientific">Skermanella cutis</name>
    <dbReference type="NCBI Taxonomy" id="2775420"/>
    <lineage>
        <taxon>Bacteria</taxon>
        <taxon>Pseudomonadati</taxon>
        <taxon>Pseudomonadota</taxon>
        <taxon>Alphaproteobacteria</taxon>
        <taxon>Rhodospirillales</taxon>
        <taxon>Azospirillaceae</taxon>
        <taxon>Skermanella</taxon>
    </lineage>
</organism>
<protein>
    <submittedName>
        <fullName evidence="1">Uncharacterized protein</fullName>
    </submittedName>
</protein>